<gene>
    <name evidence="1" type="ORF">DICPUDRAFT_151113</name>
</gene>
<dbReference type="InParanoid" id="F0ZI08"/>
<name>F0ZI08_DICPU</name>
<keyword evidence="2" id="KW-1185">Reference proteome</keyword>
<dbReference type="GeneID" id="10500613"/>
<protein>
    <submittedName>
        <fullName evidence="1">Uncharacterized protein</fullName>
    </submittedName>
</protein>
<dbReference type="VEuPathDB" id="AmoebaDB:DICPUDRAFT_151113"/>
<organism evidence="1 2">
    <name type="scientific">Dictyostelium purpureum</name>
    <name type="common">Slime mold</name>
    <dbReference type="NCBI Taxonomy" id="5786"/>
    <lineage>
        <taxon>Eukaryota</taxon>
        <taxon>Amoebozoa</taxon>
        <taxon>Evosea</taxon>
        <taxon>Eumycetozoa</taxon>
        <taxon>Dictyostelia</taxon>
        <taxon>Dictyosteliales</taxon>
        <taxon>Dictyosteliaceae</taxon>
        <taxon>Dictyostelium</taxon>
    </lineage>
</organism>
<dbReference type="RefSeq" id="XP_003287045.1">
    <property type="nucleotide sequence ID" value="XM_003286997.1"/>
</dbReference>
<reference evidence="2" key="1">
    <citation type="journal article" date="2011" name="Genome Biol.">
        <title>Comparative genomics of the social amoebae Dictyostelium discoideum and Dictyostelium purpureum.</title>
        <authorList>
            <consortium name="US DOE Joint Genome Institute (JGI-PGF)"/>
            <person name="Sucgang R."/>
            <person name="Kuo A."/>
            <person name="Tian X."/>
            <person name="Salerno W."/>
            <person name="Parikh A."/>
            <person name="Feasley C.L."/>
            <person name="Dalin E."/>
            <person name="Tu H."/>
            <person name="Huang E."/>
            <person name="Barry K."/>
            <person name="Lindquist E."/>
            <person name="Shapiro H."/>
            <person name="Bruce D."/>
            <person name="Schmutz J."/>
            <person name="Salamov A."/>
            <person name="Fey P."/>
            <person name="Gaudet P."/>
            <person name="Anjard C."/>
            <person name="Babu M.M."/>
            <person name="Basu S."/>
            <person name="Bushmanova Y."/>
            <person name="van der Wel H."/>
            <person name="Katoh-Kurasawa M."/>
            <person name="Dinh C."/>
            <person name="Coutinho P.M."/>
            <person name="Saito T."/>
            <person name="Elias M."/>
            <person name="Schaap P."/>
            <person name="Kay R.R."/>
            <person name="Henrissat B."/>
            <person name="Eichinger L."/>
            <person name="Rivero F."/>
            <person name="Putnam N.H."/>
            <person name="West C.M."/>
            <person name="Loomis W.F."/>
            <person name="Chisholm R.L."/>
            <person name="Shaulsky G."/>
            <person name="Strassmann J.E."/>
            <person name="Queller D.C."/>
            <person name="Kuspa A."/>
            <person name="Grigoriev I.V."/>
        </authorList>
    </citation>
    <scope>NUCLEOTIDE SEQUENCE [LARGE SCALE GENOMIC DNA]</scope>
    <source>
        <strain evidence="2">QSDP1</strain>
    </source>
</reference>
<evidence type="ECO:0000313" key="2">
    <source>
        <dbReference type="Proteomes" id="UP000001064"/>
    </source>
</evidence>
<sequence>MHLSTQLTTLLHLAIQSSYSGEFELICAFAILAKQTNTKKKQEKSNLFNC</sequence>
<dbReference type="AlphaFoldDB" id="F0ZI08"/>
<dbReference type="EMBL" id="GL871027">
    <property type="protein sequence ID" value="EGC36412.1"/>
    <property type="molecule type" value="Genomic_DNA"/>
</dbReference>
<accession>F0ZI08</accession>
<dbReference type="Proteomes" id="UP000001064">
    <property type="component" value="Unassembled WGS sequence"/>
</dbReference>
<proteinExistence type="predicted"/>
<dbReference type="KEGG" id="dpp:DICPUDRAFT_151113"/>
<evidence type="ECO:0000313" key="1">
    <source>
        <dbReference type="EMBL" id="EGC36412.1"/>
    </source>
</evidence>